<comment type="caution">
    <text evidence="2">The sequence shown here is derived from an EMBL/GenBank/DDBJ whole genome shotgun (WGS) entry which is preliminary data.</text>
</comment>
<evidence type="ECO:0000313" key="3">
    <source>
        <dbReference type="Proteomes" id="UP000614261"/>
    </source>
</evidence>
<dbReference type="Proteomes" id="UP000614261">
    <property type="component" value="Unassembled WGS sequence"/>
</dbReference>
<dbReference type="InterPro" id="IPR016516">
    <property type="entry name" value="UCP07580"/>
</dbReference>
<sequence length="312" mass="35869">MDPAMNAPQSFSAPDAATLAPLDRQHTPADLELVVRDRRFGRDSKMRRWWMGGDPIGTAFYNALSVTFPKGEAFFIESVKAFREGTPERLATEIRAFVKQEINHTREHVAFNRRVVEAGYDVRSLEDHVDQALALTKDKPKIANLASTIALEHFTAILAQQLLANPRHLETADAQSRDLWRWHAMEEIEHKGVAFDTWLHATKDWSRWQRWKVKSLVMLIVTKNFTVHRARGMAELLRQDGLTGPKVWAQLFWYAFGNPGMARKIILPWISYFLPGFHPWKHDDRYLIQLAESDYRDAVMDRGDAPALVPAE</sequence>
<proteinExistence type="predicted"/>
<accession>A0ABQ1JNQ1</accession>
<evidence type="ECO:0000313" key="2">
    <source>
        <dbReference type="EMBL" id="GGB72951.1"/>
    </source>
</evidence>
<name>A0ABQ1JNQ1_9SPHN</name>
<evidence type="ECO:0000256" key="1">
    <source>
        <dbReference type="SAM" id="MobiDB-lite"/>
    </source>
</evidence>
<dbReference type="PANTHER" id="PTHR39456">
    <property type="entry name" value="METAL-DEPENDENT HYDROLASE"/>
    <property type="match status" value="1"/>
</dbReference>
<dbReference type="EMBL" id="BMGD01000006">
    <property type="protein sequence ID" value="GGB72951.1"/>
    <property type="molecule type" value="Genomic_DNA"/>
</dbReference>
<feature type="region of interest" description="Disordered" evidence="1">
    <location>
        <begin position="1"/>
        <end position="22"/>
    </location>
</feature>
<protein>
    <recommendedName>
        <fullName evidence="4">Metal-dependent hydrolase</fullName>
    </recommendedName>
</protein>
<gene>
    <name evidence="2" type="ORF">GCM10010833_30190</name>
</gene>
<dbReference type="PIRSF" id="PIRSF007580">
    <property type="entry name" value="UCP07580"/>
    <property type="match status" value="1"/>
</dbReference>
<dbReference type="Pfam" id="PF10118">
    <property type="entry name" value="Metal_hydrol"/>
    <property type="match status" value="1"/>
</dbReference>
<reference evidence="3" key="1">
    <citation type="journal article" date="2019" name="Int. J. Syst. Evol. Microbiol.">
        <title>The Global Catalogue of Microorganisms (GCM) 10K type strain sequencing project: providing services to taxonomists for standard genome sequencing and annotation.</title>
        <authorList>
            <consortium name="The Broad Institute Genomics Platform"/>
            <consortium name="The Broad Institute Genome Sequencing Center for Infectious Disease"/>
            <person name="Wu L."/>
            <person name="Ma J."/>
        </authorList>
    </citation>
    <scope>NUCLEOTIDE SEQUENCE [LARGE SCALE GENOMIC DNA]</scope>
    <source>
        <strain evidence="3">CGMCC 1.12851</strain>
    </source>
</reference>
<dbReference type="PANTHER" id="PTHR39456:SF1">
    <property type="entry name" value="METAL-DEPENDENT HYDROLASE"/>
    <property type="match status" value="1"/>
</dbReference>
<organism evidence="2 3">
    <name type="scientific">Blastomonas aquatica</name>
    <dbReference type="NCBI Taxonomy" id="1510276"/>
    <lineage>
        <taxon>Bacteria</taxon>
        <taxon>Pseudomonadati</taxon>
        <taxon>Pseudomonadota</taxon>
        <taxon>Alphaproteobacteria</taxon>
        <taxon>Sphingomonadales</taxon>
        <taxon>Sphingomonadaceae</taxon>
        <taxon>Blastomonas</taxon>
    </lineage>
</organism>
<evidence type="ECO:0008006" key="4">
    <source>
        <dbReference type="Google" id="ProtNLM"/>
    </source>
</evidence>
<keyword evidence="3" id="KW-1185">Reference proteome</keyword>